<dbReference type="Proteomes" id="UP000324222">
    <property type="component" value="Unassembled WGS sequence"/>
</dbReference>
<reference evidence="2 3" key="1">
    <citation type="submission" date="2019-05" db="EMBL/GenBank/DDBJ databases">
        <title>Another draft genome of Portunus trituberculatus and its Hox gene families provides insights of decapod evolution.</title>
        <authorList>
            <person name="Jeong J.-H."/>
            <person name="Song I."/>
            <person name="Kim S."/>
            <person name="Choi T."/>
            <person name="Kim D."/>
            <person name="Ryu S."/>
            <person name="Kim W."/>
        </authorList>
    </citation>
    <scope>NUCLEOTIDE SEQUENCE [LARGE SCALE GENOMIC DNA]</scope>
    <source>
        <tissue evidence="2">Muscle</tissue>
    </source>
</reference>
<dbReference type="AlphaFoldDB" id="A0A5B7KAI0"/>
<evidence type="ECO:0000256" key="1">
    <source>
        <dbReference type="SAM" id="MobiDB-lite"/>
    </source>
</evidence>
<sequence length="110" mass="11738">MPPRPSWAQVRYSLPAGWNVTWRQVLDCGSPSPVSAVPGEAASRSHVNAAPHPNITLRPRSARHRQAPPAGGPPLSRSPGTAHRANLLQSQKSQLVVAWSLCGVGGKRNK</sequence>
<accession>A0A5B7KAI0</accession>
<comment type="caution">
    <text evidence="2">The sequence shown here is derived from an EMBL/GenBank/DDBJ whole genome shotgun (WGS) entry which is preliminary data.</text>
</comment>
<protein>
    <submittedName>
        <fullName evidence="2">Uncharacterized protein</fullName>
    </submittedName>
</protein>
<name>A0A5B7KAI0_PORTR</name>
<evidence type="ECO:0000313" key="3">
    <source>
        <dbReference type="Proteomes" id="UP000324222"/>
    </source>
</evidence>
<keyword evidence="3" id="KW-1185">Reference proteome</keyword>
<proteinExistence type="predicted"/>
<gene>
    <name evidence="2" type="ORF">E2C01_099321</name>
</gene>
<feature type="region of interest" description="Disordered" evidence="1">
    <location>
        <begin position="31"/>
        <end position="89"/>
    </location>
</feature>
<evidence type="ECO:0000313" key="2">
    <source>
        <dbReference type="EMBL" id="MPD03674.1"/>
    </source>
</evidence>
<dbReference type="EMBL" id="VSRR010137302">
    <property type="protein sequence ID" value="MPD03674.1"/>
    <property type="molecule type" value="Genomic_DNA"/>
</dbReference>
<organism evidence="2 3">
    <name type="scientific">Portunus trituberculatus</name>
    <name type="common">Swimming crab</name>
    <name type="synonym">Neptunus trituberculatus</name>
    <dbReference type="NCBI Taxonomy" id="210409"/>
    <lineage>
        <taxon>Eukaryota</taxon>
        <taxon>Metazoa</taxon>
        <taxon>Ecdysozoa</taxon>
        <taxon>Arthropoda</taxon>
        <taxon>Crustacea</taxon>
        <taxon>Multicrustacea</taxon>
        <taxon>Malacostraca</taxon>
        <taxon>Eumalacostraca</taxon>
        <taxon>Eucarida</taxon>
        <taxon>Decapoda</taxon>
        <taxon>Pleocyemata</taxon>
        <taxon>Brachyura</taxon>
        <taxon>Eubrachyura</taxon>
        <taxon>Portunoidea</taxon>
        <taxon>Portunidae</taxon>
        <taxon>Portuninae</taxon>
        <taxon>Portunus</taxon>
    </lineage>
</organism>